<dbReference type="InterPro" id="IPR018637">
    <property type="entry name" value="DUF2059"/>
</dbReference>
<protein>
    <recommendedName>
        <fullName evidence="1">DUF2059 domain-containing protein</fullName>
    </recommendedName>
</protein>
<feature type="non-terminal residue" evidence="2">
    <location>
        <position position="1"/>
    </location>
</feature>
<gene>
    <name evidence="2" type="ORF">METZ01_LOCUS508402</name>
</gene>
<reference evidence="2" key="1">
    <citation type="submission" date="2018-05" db="EMBL/GenBank/DDBJ databases">
        <authorList>
            <person name="Lanie J.A."/>
            <person name="Ng W.-L."/>
            <person name="Kazmierczak K.M."/>
            <person name="Andrzejewski T.M."/>
            <person name="Davidsen T.M."/>
            <person name="Wayne K.J."/>
            <person name="Tettelin H."/>
            <person name="Glass J.I."/>
            <person name="Rusch D."/>
            <person name="Podicherti R."/>
            <person name="Tsui H.-C.T."/>
            <person name="Winkler M.E."/>
        </authorList>
    </citation>
    <scope>NUCLEOTIDE SEQUENCE</scope>
</reference>
<organism evidence="2">
    <name type="scientific">marine metagenome</name>
    <dbReference type="NCBI Taxonomy" id="408172"/>
    <lineage>
        <taxon>unclassified sequences</taxon>
        <taxon>metagenomes</taxon>
        <taxon>ecological metagenomes</taxon>
    </lineage>
</organism>
<dbReference type="AlphaFoldDB" id="A0A383EHH5"/>
<feature type="domain" description="DUF2059" evidence="1">
    <location>
        <begin position="10"/>
        <end position="46"/>
    </location>
</feature>
<dbReference type="EMBL" id="UINC01225465">
    <property type="protein sequence ID" value="SVE55548.1"/>
    <property type="molecule type" value="Genomic_DNA"/>
</dbReference>
<dbReference type="Pfam" id="PF09832">
    <property type="entry name" value="DUF2059"/>
    <property type="match status" value="1"/>
</dbReference>
<proteinExistence type="predicted"/>
<evidence type="ECO:0000259" key="1">
    <source>
        <dbReference type="Pfam" id="PF09832"/>
    </source>
</evidence>
<accession>A0A383EHH5</accession>
<name>A0A383EHH5_9ZZZZ</name>
<evidence type="ECO:0000313" key="2">
    <source>
        <dbReference type="EMBL" id="SVE55548.1"/>
    </source>
</evidence>
<sequence>AVGKVAMESLVRHLRAEELEALADLYSSPVGKSAMKKITVCMGEMSPHVELELQKAFLKTSQAIGIKPGINLPLPPPDKPKKP</sequence>